<evidence type="ECO:0000313" key="1">
    <source>
        <dbReference type="EMBL" id="SUG12813.1"/>
    </source>
</evidence>
<dbReference type="Proteomes" id="UP000254124">
    <property type="component" value="Unassembled WGS sequence"/>
</dbReference>
<evidence type="ECO:0000313" key="5">
    <source>
        <dbReference type="Proteomes" id="UP000254741"/>
    </source>
</evidence>
<evidence type="ECO:0000313" key="4">
    <source>
        <dbReference type="Proteomes" id="UP000254124"/>
    </source>
</evidence>
<evidence type="ECO:0000313" key="2">
    <source>
        <dbReference type="EMBL" id="SUG45346.1"/>
    </source>
</evidence>
<evidence type="ECO:0000313" key="3">
    <source>
        <dbReference type="EMBL" id="SUG52906.1"/>
    </source>
</evidence>
<dbReference type="EMBL" id="UGXC01000004">
    <property type="protein sequence ID" value="SUG52906.1"/>
    <property type="molecule type" value="Genomic_DNA"/>
</dbReference>
<proteinExistence type="predicted"/>
<dbReference type="AlphaFoldDB" id="A0A379T5E8"/>
<dbReference type="EMBL" id="UGWZ01000001">
    <property type="protein sequence ID" value="SUG12813.1"/>
    <property type="molecule type" value="Genomic_DNA"/>
</dbReference>
<reference evidence="4 5" key="1">
    <citation type="submission" date="2018-06" db="EMBL/GenBank/DDBJ databases">
        <authorList>
            <consortium name="Pathogen Informatics"/>
            <person name="Doyle S."/>
        </authorList>
    </citation>
    <scope>NUCLEOTIDE SEQUENCE [LARGE SCALE GENOMIC DNA]</scope>
    <source>
        <strain evidence="1 4">NCTC7295</strain>
        <strain evidence="3 6">NCTC7303</strain>
        <strain evidence="2 5">NCTC8297</strain>
    </source>
</reference>
<dbReference type="EMBL" id="UGXG01000002">
    <property type="protein sequence ID" value="SUG45346.1"/>
    <property type="molecule type" value="Genomic_DNA"/>
</dbReference>
<evidence type="ECO:0000313" key="6">
    <source>
        <dbReference type="Proteomes" id="UP000255443"/>
    </source>
</evidence>
<dbReference type="Proteomes" id="UP000255443">
    <property type="component" value="Unassembled WGS sequence"/>
</dbReference>
<name>A0A379T5E8_SALER</name>
<organism evidence="2 5">
    <name type="scientific">Salmonella enterica subsp. arizonae</name>
    <dbReference type="NCBI Taxonomy" id="59203"/>
    <lineage>
        <taxon>Bacteria</taxon>
        <taxon>Pseudomonadati</taxon>
        <taxon>Pseudomonadota</taxon>
        <taxon>Gammaproteobacteria</taxon>
        <taxon>Enterobacterales</taxon>
        <taxon>Enterobacteriaceae</taxon>
        <taxon>Salmonella</taxon>
    </lineage>
</organism>
<sequence length="95" mass="10906">MLWDTYSDLADKRVESRGVVSVHHIIKQTLKLGAISVSLNQQGDQLFDKPHQVTLADVFLYELQQRDAVVPHNLVVRHDRNIDQRKFNGVTLRAC</sequence>
<gene>
    <name evidence="1" type="ORF">NCTC7295_00356</name>
    <name evidence="3" type="ORF">NCTC7303_05235</name>
    <name evidence="2" type="ORF">NCTC8297_00515</name>
</gene>
<accession>A0A379T5E8</accession>
<protein>
    <submittedName>
        <fullName evidence="2">Uncharacterized protein</fullName>
    </submittedName>
</protein>
<dbReference type="Proteomes" id="UP000254741">
    <property type="component" value="Unassembled WGS sequence"/>
</dbReference>